<dbReference type="PANTHER" id="PTHR11717:SF31">
    <property type="entry name" value="LOW MOLECULAR WEIGHT PROTEIN-TYROSINE-PHOSPHATASE ETP-RELATED"/>
    <property type="match status" value="1"/>
</dbReference>
<dbReference type="SUPFAM" id="SSF52788">
    <property type="entry name" value="Phosphotyrosine protein phosphatases I"/>
    <property type="match status" value="1"/>
</dbReference>
<dbReference type="InterPro" id="IPR050438">
    <property type="entry name" value="LMW_PTPase"/>
</dbReference>
<feature type="active site" description="Proton donor" evidence="6">
    <location>
        <position position="118"/>
    </location>
</feature>
<evidence type="ECO:0000256" key="5">
    <source>
        <dbReference type="ARBA" id="ARBA00051722"/>
    </source>
</evidence>
<evidence type="ECO:0000256" key="1">
    <source>
        <dbReference type="ARBA" id="ARBA00011063"/>
    </source>
</evidence>
<evidence type="ECO:0000313" key="8">
    <source>
        <dbReference type="EMBL" id="MBA5763781.1"/>
    </source>
</evidence>
<feature type="active site" description="Nucleophile" evidence="6">
    <location>
        <position position="9"/>
    </location>
</feature>
<protein>
    <recommendedName>
        <fullName evidence="2">protein-tyrosine-phosphatase</fullName>
        <ecNumber evidence="2">3.1.3.48</ecNumber>
    </recommendedName>
</protein>
<comment type="similarity">
    <text evidence="1">Belongs to the low molecular weight phosphotyrosine protein phosphatase family.</text>
</comment>
<evidence type="ECO:0000313" key="9">
    <source>
        <dbReference type="Proteomes" id="UP000571701"/>
    </source>
</evidence>
<dbReference type="Pfam" id="PF01451">
    <property type="entry name" value="LMWPc"/>
    <property type="match status" value="1"/>
</dbReference>
<dbReference type="GO" id="GO:0004725">
    <property type="term" value="F:protein tyrosine phosphatase activity"/>
    <property type="evidence" value="ECO:0007669"/>
    <property type="project" value="UniProtKB-EC"/>
</dbReference>
<keyword evidence="9" id="KW-1185">Reference proteome</keyword>
<keyword evidence="3" id="KW-0378">Hydrolase</keyword>
<proteinExistence type="inferred from homology"/>
<dbReference type="CDD" id="cd16343">
    <property type="entry name" value="LMWPTP"/>
    <property type="match status" value="1"/>
</dbReference>
<gene>
    <name evidence="8" type="ORF">H2O73_15560</name>
</gene>
<sequence length="145" mass="15961">MFNRFLIVCSGNICRSPLAAELLSSILPGSDIRSSGTLAKKSELVGMPADPTMQAMAKELELDLSQHSAKQLTEDDCEWSDIILVMEPEHITKVSEISPRSRGKTFLLGQWGEGSINDPFQQSEVVYRASATQIKSACESWSKKV</sequence>
<dbReference type="InterPro" id="IPR017867">
    <property type="entry name" value="Tyr_phospatase_low_mol_wt"/>
</dbReference>
<evidence type="ECO:0000256" key="2">
    <source>
        <dbReference type="ARBA" id="ARBA00013064"/>
    </source>
</evidence>
<evidence type="ECO:0000256" key="6">
    <source>
        <dbReference type="PIRSR" id="PIRSR617867-1"/>
    </source>
</evidence>
<feature type="active site" evidence="6">
    <location>
        <position position="15"/>
    </location>
</feature>
<dbReference type="PRINTS" id="PR00719">
    <property type="entry name" value="LMWPTPASE"/>
</dbReference>
<name>A0A7W2FT48_9VIBR</name>
<dbReference type="RefSeq" id="WP_182109791.1">
    <property type="nucleotide sequence ID" value="NZ_JACFYF010000011.1"/>
</dbReference>
<accession>A0A7W2FT48</accession>
<dbReference type="EC" id="3.1.3.48" evidence="2"/>
<evidence type="ECO:0000256" key="4">
    <source>
        <dbReference type="ARBA" id="ARBA00022912"/>
    </source>
</evidence>
<dbReference type="Gene3D" id="3.40.50.2300">
    <property type="match status" value="1"/>
</dbReference>
<comment type="caution">
    <text evidence="8">The sequence shown here is derived from an EMBL/GenBank/DDBJ whole genome shotgun (WGS) entry which is preliminary data.</text>
</comment>
<dbReference type="SMART" id="SM00226">
    <property type="entry name" value="LMWPc"/>
    <property type="match status" value="1"/>
</dbReference>
<organism evidence="8 9">
    <name type="scientific">Vibrio marinisediminis</name>
    <dbReference type="NCBI Taxonomy" id="2758441"/>
    <lineage>
        <taxon>Bacteria</taxon>
        <taxon>Pseudomonadati</taxon>
        <taxon>Pseudomonadota</taxon>
        <taxon>Gammaproteobacteria</taxon>
        <taxon>Vibrionales</taxon>
        <taxon>Vibrionaceae</taxon>
        <taxon>Vibrio</taxon>
    </lineage>
</organism>
<feature type="domain" description="Phosphotyrosine protein phosphatase I" evidence="7">
    <location>
        <begin position="3"/>
        <end position="144"/>
    </location>
</feature>
<dbReference type="InterPro" id="IPR036196">
    <property type="entry name" value="Ptyr_pPase_sf"/>
</dbReference>
<comment type="catalytic activity">
    <reaction evidence="5">
        <text>O-phospho-L-tyrosyl-[protein] + H2O = L-tyrosyl-[protein] + phosphate</text>
        <dbReference type="Rhea" id="RHEA:10684"/>
        <dbReference type="Rhea" id="RHEA-COMP:10136"/>
        <dbReference type="Rhea" id="RHEA-COMP:20101"/>
        <dbReference type="ChEBI" id="CHEBI:15377"/>
        <dbReference type="ChEBI" id="CHEBI:43474"/>
        <dbReference type="ChEBI" id="CHEBI:46858"/>
        <dbReference type="ChEBI" id="CHEBI:61978"/>
        <dbReference type="EC" id="3.1.3.48"/>
    </reaction>
</comment>
<dbReference type="AlphaFoldDB" id="A0A7W2FT48"/>
<dbReference type="Proteomes" id="UP000571701">
    <property type="component" value="Unassembled WGS sequence"/>
</dbReference>
<dbReference type="PANTHER" id="PTHR11717">
    <property type="entry name" value="LOW MOLECULAR WEIGHT PROTEIN TYROSINE PHOSPHATASE"/>
    <property type="match status" value="1"/>
</dbReference>
<evidence type="ECO:0000256" key="3">
    <source>
        <dbReference type="ARBA" id="ARBA00022801"/>
    </source>
</evidence>
<dbReference type="EMBL" id="JACFYF010000011">
    <property type="protein sequence ID" value="MBA5763781.1"/>
    <property type="molecule type" value="Genomic_DNA"/>
</dbReference>
<keyword evidence="4" id="KW-0904">Protein phosphatase</keyword>
<dbReference type="InterPro" id="IPR023485">
    <property type="entry name" value="Ptyr_pPase"/>
</dbReference>
<reference evidence="8 9" key="1">
    <citation type="submission" date="2020-07" db="EMBL/GenBank/DDBJ databases">
        <title>Vibrio marinisediminis sp. nov., isolated from marine sediment.</title>
        <authorList>
            <person name="Ji X."/>
        </authorList>
    </citation>
    <scope>NUCLEOTIDE SEQUENCE [LARGE SCALE GENOMIC DNA]</scope>
    <source>
        <strain evidence="8 9">404</strain>
    </source>
</reference>
<evidence type="ECO:0000259" key="7">
    <source>
        <dbReference type="SMART" id="SM00226"/>
    </source>
</evidence>